<keyword evidence="1" id="KW-0732">Signal</keyword>
<dbReference type="InterPro" id="IPR011992">
    <property type="entry name" value="EF-hand-dom_pair"/>
</dbReference>
<dbReference type="Proteomes" id="UP000837857">
    <property type="component" value="Chromosome 12"/>
</dbReference>
<keyword evidence="2" id="KW-1015">Disulfide bond</keyword>
<evidence type="ECO:0000256" key="2">
    <source>
        <dbReference type="ARBA" id="ARBA00023157"/>
    </source>
</evidence>
<evidence type="ECO:0000259" key="5">
    <source>
        <dbReference type="PROSITE" id="PS51914"/>
    </source>
</evidence>
<proteinExistence type="predicted"/>
<protein>
    <recommendedName>
        <fullName evidence="5">MRH domain-containing protein</fullName>
    </recommendedName>
</protein>
<dbReference type="PANTHER" id="PTHR12630:SF1">
    <property type="entry name" value="GLUCOSIDASE 2 SUBUNIT BETA"/>
    <property type="match status" value="1"/>
</dbReference>
<gene>
    <name evidence="6" type="ORF">IPOD504_LOCUS2670</name>
</gene>
<dbReference type="EMBL" id="OW152824">
    <property type="protein sequence ID" value="CAH2040596.1"/>
    <property type="molecule type" value="Genomic_DNA"/>
</dbReference>
<accession>A0ABN8HSN4</accession>
<feature type="coiled-coil region" evidence="3">
    <location>
        <begin position="27"/>
        <end position="99"/>
    </location>
</feature>
<feature type="compositionally biased region" description="Acidic residues" evidence="4">
    <location>
        <begin position="195"/>
        <end position="208"/>
    </location>
</feature>
<evidence type="ECO:0000256" key="1">
    <source>
        <dbReference type="ARBA" id="ARBA00022729"/>
    </source>
</evidence>
<dbReference type="Gene3D" id="1.10.238.10">
    <property type="entry name" value="EF-hand"/>
    <property type="match status" value="1"/>
</dbReference>
<evidence type="ECO:0000256" key="4">
    <source>
        <dbReference type="SAM" id="MobiDB-lite"/>
    </source>
</evidence>
<evidence type="ECO:0000256" key="3">
    <source>
        <dbReference type="SAM" id="Coils"/>
    </source>
</evidence>
<feature type="domain" description="MRH" evidence="5">
    <location>
        <begin position="281"/>
        <end position="381"/>
    </location>
</feature>
<dbReference type="InterPro" id="IPR044865">
    <property type="entry name" value="MRH_dom"/>
</dbReference>
<feature type="non-terminal residue" evidence="6">
    <location>
        <position position="392"/>
    </location>
</feature>
<evidence type="ECO:0000313" key="6">
    <source>
        <dbReference type="EMBL" id="CAH2040596.1"/>
    </source>
</evidence>
<dbReference type="SUPFAM" id="SSF50911">
    <property type="entry name" value="Mannose 6-phosphate receptor domain"/>
    <property type="match status" value="1"/>
</dbReference>
<dbReference type="PROSITE" id="PS51914">
    <property type="entry name" value="MRH"/>
    <property type="match status" value="1"/>
</dbReference>
<keyword evidence="3" id="KW-0175">Coiled coil</keyword>
<reference evidence="6" key="1">
    <citation type="submission" date="2022-03" db="EMBL/GenBank/DDBJ databases">
        <authorList>
            <person name="Martin H S."/>
        </authorList>
    </citation>
    <scope>NUCLEOTIDE SEQUENCE</scope>
</reference>
<name>A0ABN8HSN4_9NEOP</name>
<dbReference type="Gene3D" id="2.70.130.10">
    <property type="entry name" value="Mannose-6-phosphate receptor binding domain"/>
    <property type="match status" value="1"/>
</dbReference>
<dbReference type="Pfam" id="PF13015">
    <property type="entry name" value="PRKCSH_1"/>
    <property type="match status" value="1"/>
</dbReference>
<sequence length="392" mass="45273">MGREARAEAQRLADLHKAGNHLRIDLIEKGNKKRNEMAEQLSQLEEDKVEALKIKSEKEALKNELEAKENEVLQVYRDAEEKDRQRKAEEERVALAKEAMEYFSMYDTNNDNILTIDEVKFVNVFDRNNDGEVDQEEAQYFLGGNESADKDTFITTTWPLLKPLIMSKEGVFQSPEEHEESDDHNDDTEATRDIESDDHDADEENIDEELAHDVDQDIEPDQPSQTYDEETQKIVDEATEARRQWTDAERTVREIESNIRNFQQNLEKDYGLQQEYATLDGQCFEYEDKEYVYKLCLFQKVTQKSKNGGSEIGLGNWGEWAGEDNKYSVMKYTNGIACWNGPSRMTTVNIHCGLETKMLSVTEPYRCEYKIELETPAACDGSVTQQPSHDEL</sequence>
<keyword evidence="7" id="KW-1185">Reference proteome</keyword>
<dbReference type="InterPro" id="IPR036607">
    <property type="entry name" value="PRKCSH"/>
</dbReference>
<feature type="region of interest" description="Disordered" evidence="4">
    <location>
        <begin position="172"/>
        <end position="230"/>
    </location>
</feature>
<dbReference type="InterPro" id="IPR039794">
    <property type="entry name" value="Gtb1-like"/>
</dbReference>
<evidence type="ECO:0000313" key="7">
    <source>
        <dbReference type="Proteomes" id="UP000837857"/>
    </source>
</evidence>
<dbReference type="InterPro" id="IPR009011">
    <property type="entry name" value="Man6P_isomerase_rcpt-bd_dom_sf"/>
</dbReference>
<organism evidence="6 7">
    <name type="scientific">Iphiclides podalirius</name>
    <name type="common">scarce swallowtail</name>
    <dbReference type="NCBI Taxonomy" id="110791"/>
    <lineage>
        <taxon>Eukaryota</taxon>
        <taxon>Metazoa</taxon>
        <taxon>Ecdysozoa</taxon>
        <taxon>Arthropoda</taxon>
        <taxon>Hexapoda</taxon>
        <taxon>Insecta</taxon>
        <taxon>Pterygota</taxon>
        <taxon>Neoptera</taxon>
        <taxon>Endopterygota</taxon>
        <taxon>Lepidoptera</taxon>
        <taxon>Glossata</taxon>
        <taxon>Ditrysia</taxon>
        <taxon>Papilionoidea</taxon>
        <taxon>Papilionidae</taxon>
        <taxon>Papilioninae</taxon>
        <taxon>Iphiclides</taxon>
    </lineage>
</organism>
<dbReference type="PANTHER" id="PTHR12630">
    <property type="entry name" value="N-LINKED OLIGOSACCHARIDE PROCESSING"/>
    <property type="match status" value="1"/>
</dbReference>
<dbReference type="SUPFAM" id="SSF47473">
    <property type="entry name" value="EF-hand"/>
    <property type="match status" value="1"/>
</dbReference>
<feature type="compositionally biased region" description="Acidic residues" evidence="4">
    <location>
        <begin position="177"/>
        <end position="186"/>
    </location>
</feature>